<dbReference type="AlphaFoldDB" id="A0A6C0CBI2"/>
<proteinExistence type="predicted"/>
<evidence type="ECO:0000313" key="1">
    <source>
        <dbReference type="EMBL" id="QHT02076.1"/>
    </source>
</evidence>
<sequence length="214" mass="25322">MSYLHIIPHDIYTHIYKYVYNDCMKDIVRTYKDKRDTNYKERFIQSITTDEIRLYYTTLDIFNAVSFGIANDGDANMYYDDNGLDILDEEMYYLSAITEFNFINHHFNILATTELPDNLKEATCIRIRLSNIDILLGFDDPNDTTNNLYAPLYYLFNDFIATWLELVYYTNRLLNEYLLINNLATNGALFPLYRFDTVIENGYTVIVPIFEEPI</sequence>
<protein>
    <submittedName>
        <fullName evidence="1">Uncharacterized protein</fullName>
    </submittedName>
</protein>
<name>A0A6C0CBI2_9ZZZZ</name>
<dbReference type="EMBL" id="MN739390">
    <property type="protein sequence ID" value="QHT02076.1"/>
    <property type="molecule type" value="Genomic_DNA"/>
</dbReference>
<reference evidence="1" key="1">
    <citation type="journal article" date="2020" name="Nature">
        <title>Giant virus diversity and host interactions through global metagenomics.</title>
        <authorList>
            <person name="Schulz F."/>
            <person name="Roux S."/>
            <person name="Paez-Espino D."/>
            <person name="Jungbluth S."/>
            <person name="Walsh D.A."/>
            <person name="Denef V.J."/>
            <person name="McMahon K.D."/>
            <person name="Konstantinidis K.T."/>
            <person name="Eloe-Fadrosh E.A."/>
            <person name="Kyrpides N.C."/>
            <person name="Woyke T."/>
        </authorList>
    </citation>
    <scope>NUCLEOTIDE SEQUENCE</scope>
    <source>
        <strain evidence="1">GVMAG-M-3300020565-3</strain>
    </source>
</reference>
<organism evidence="1">
    <name type="scientific">viral metagenome</name>
    <dbReference type="NCBI Taxonomy" id="1070528"/>
    <lineage>
        <taxon>unclassified sequences</taxon>
        <taxon>metagenomes</taxon>
        <taxon>organismal metagenomes</taxon>
    </lineage>
</organism>
<accession>A0A6C0CBI2</accession>